<protein>
    <submittedName>
        <fullName evidence="1">Uncharacterized protein</fullName>
    </submittedName>
</protein>
<dbReference type="EMBL" id="CP082275">
    <property type="protein sequence ID" value="USH03717.1"/>
    <property type="molecule type" value="Genomic_DNA"/>
</dbReference>
<proteinExistence type="predicted"/>
<sequence length="127" mass="13165">MPNVIKAPSMHDRMYVGAHGNVSQAFTGVALNAAAIDTLVEMIQVEIGISLIGLRVNTDGLGSGVAVDIKLGDTLLAADIDVSQAGSQALFIDTVYTMGKDVLTATVKGASATGRLEVNPEYVVKGY</sequence>
<name>A0ABY4WXK4_9GAMM</name>
<evidence type="ECO:0000313" key="1">
    <source>
        <dbReference type="EMBL" id="USH03717.1"/>
    </source>
</evidence>
<gene>
    <name evidence="1" type="ORF">K6Q96_06910</name>
</gene>
<dbReference type="Proteomes" id="UP001056255">
    <property type="component" value="Chromosome I"/>
</dbReference>
<accession>A0ABY4WXK4</accession>
<keyword evidence="2" id="KW-1185">Reference proteome</keyword>
<reference evidence="1" key="1">
    <citation type="submission" date="2021-08" db="EMBL/GenBank/DDBJ databases">
        <authorList>
            <person name="Sakaguchi M."/>
            <person name="Kikuchi T."/>
            <person name="Urbanczyk H."/>
        </authorList>
    </citation>
    <scope>NUCLEOTIDE SEQUENCE</scope>
    <source>
        <strain evidence="1">020920N</strain>
    </source>
</reference>
<organism evidence="1 2">
    <name type="scientific">Grimontia kaedaensis</name>
    <dbReference type="NCBI Taxonomy" id="2872157"/>
    <lineage>
        <taxon>Bacteria</taxon>
        <taxon>Pseudomonadati</taxon>
        <taxon>Pseudomonadota</taxon>
        <taxon>Gammaproteobacteria</taxon>
        <taxon>Vibrionales</taxon>
        <taxon>Vibrionaceae</taxon>
        <taxon>Grimontia</taxon>
    </lineage>
</organism>
<dbReference type="RefSeq" id="WP_251878965.1">
    <property type="nucleotide sequence ID" value="NZ_CP082275.1"/>
</dbReference>
<evidence type="ECO:0000313" key="2">
    <source>
        <dbReference type="Proteomes" id="UP001056255"/>
    </source>
</evidence>